<dbReference type="Pfam" id="PF14525">
    <property type="entry name" value="AraC_binding_2"/>
    <property type="match status" value="1"/>
</dbReference>
<evidence type="ECO:0000256" key="1">
    <source>
        <dbReference type="ARBA" id="ARBA00023015"/>
    </source>
</evidence>
<dbReference type="Proteomes" id="UP000236286">
    <property type="component" value="Unassembled WGS sequence"/>
</dbReference>
<dbReference type="InterPro" id="IPR020449">
    <property type="entry name" value="Tscrpt_reg_AraC-type_HTH"/>
</dbReference>
<dbReference type="Pfam" id="PF12833">
    <property type="entry name" value="HTH_18"/>
    <property type="match status" value="1"/>
</dbReference>
<evidence type="ECO:0000256" key="4">
    <source>
        <dbReference type="SAM" id="MobiDB-lite"/>
    </source>
</evidence>
<evidence type="ECO:0000313" key="6">
    <source>
        <dbReference type="EMBL" id="PNG27591.1"/>
    </source>
</evidence>
<dbReference type="PROSITE" id="PS01124">
    <property type="entry name" value="HTH_ARAC_FAMILY_2"/>
    <property type="match status" value="1"/>
</dbReference>
<dbReference type="SMART" id="SM00342">
    <property type="entry name" value="HTH_ARAC"/>
    <property type="match status" value="1"/>
</dbReference>
<gene>
    <name evidence="6" type="ORF">CR492_01345</name>
</gene>
<name>A0A2J7TLE5_METSI</name>
<dbReference type="SUPFAM" id="SSF51182">
    <property type="entry name" value="RmlC-like cupins"/>
    <property type="match status" value="1"/>
</dbReference>
<dbReference type="SUPFAM" id="SSF46689">
    <property type="entry name" value="Homeodomain-like"/>
    <property type="match status" value="1"/>
</dbReference>
<dbReference type="EMBL" id="PDZR01000001">
    <property type="protein sequence ID" value="PNG27591.1"/>
    <property type="molecule type" value="Genomic_DNA"/>
</dbReference>
<feature type="domain" description="HTH araC/xylS-type" evidence="5">
    <location>
        <begin position="228"/>
        <end position="329"/>
    </location>
</feature>
<feature type="compositionally biased region" description="Polar residues" evidence="4">
    <location>
        <begin position="1"/>
        <end position="10"/>
    </location>
</feature>
<evidence type="ECO:0000256" key="2">
    <source>
        <dbReference type="ARBA" id="ARBA00023125"/>
    </source>
</evidence>
<keyword evidence="1" id="KW-0805">Transcription regulation</keyword>
<dbReference type="InterPro" id="IPR009057">
    <property type="entry name" value="Homeodomain-like_sf"/>
</dbReference>
<organism evidence="6 7">
    <name type="scientific">Methylocella silvestris</name>
    <dbReference type="NCBI Taxonomy" id="199596"/>
    <lineage>
        <taxon>Bacteria</taxon>
        <taxon>Pseudomonadati</taxon>
        <taxon>Pseudomonadota</taxon>
        <taxon>Alphaproteobacteria</taxon>
        <taxon>Hyphomicrobiales</taxon>
        <taxon>Beijerinckiaceae</taxon>
        <taxon>Methylocella</taxon>
    </lineage>
</organism>
<dbReference type="OrthoDB" id="252470at2"/>
<dbReference type="AlphaFoldDB" id="A0A2J7TLE5"/>
<comment type="caution">
    <text evidence="6">The sequence shown here is derived from an EMBL/GenBank/DDBJ whole genome shotgun (WGS) entry which is preliminary data.</text>
</comment>
<dbReference type="GO" id="GO:0043565">
    <property type="term" value="F:sequence-specific DNA binding"/>
    <property type="evidence" value="ECO:0007669"/>
    <property type="project" value="InterPro"/>
</dbReference>
<dbReference type="PANTHER" id="PTHR46796">
    <property type="entry name" value="HTH-TYPE TRANSCRIPTIONAL ACTIVATOR RHAS-RELATED"/>
    <property type="match status" value="1"/>
</dbReference>
<accession>A0A2J7TLE5</accession>
<dbReference type="PANTHER" id="PTHR46796:SF6">
    <property type="entry name" value="ARAC SUBFAMILY"/>
    <property type="match status" value="1"/>
</dbReference>
<feature type="region of interest" description="Disordered" evidence="4">
    <location>
        <begin position="1"/>
        <end position="25"/>
    </location>
</feature>
<dbReference type="InterPro" id="IPR011051">
    <property type="entry name" value="RmlC_Cupin_sf"/>
</dbReference>
<dbReference type="InterPro" id="IPR035418">
    <property type="entry name" value="AraC-bd_2"/>
</dbReference>
<keyword evidence="3" id="KW-0804">Transcription</keyword>
<reference evidence="6 7" key="1">
    <citation type="submission" date="2017-10" db="EMBL/GenBank/DDBJ databases">
        <title>Genome announcement of Methylocella silvestris TVC from permafrost.</title>
        <authorList>
            <person name="Wang J."/>
            <person name="Geng K."/>
            <person name="Ul-Haque F."/>
            <person name="Crombie A.T."/>
            <person name="Street L.E."/>
            <person name="Wookey P.A."/>
            <person name="Murrell J.C."/>
            <person name="Pratscher J."/>
        </authorList>
    </citation>
    <scope>NUCLEOTIDE SEQUENCE [LARGE SCALE GENOMIC DNA]</scope>
    <source>
        <strain evidence="6 7">TVC</strain>
    </source>
</reference>
<protein>
    <submittedName>
        <fullName evidence="6">AraC family transcriptional regulator</fullName>
    </submittedName>
</protein>
<dbReference type="InterPro" id="IPR050204">
    <property type="entry name" value="AraC_XylS_family_regulators"/>
</dbReference>
<dbReference type="PRINTS" id="PR00032">
    <property type="entry name" value="HTHARAC"/>
</dbReference>
<proteinExistence type="predicted"/>
<dbReference type="GO" id="GO:0003700">
    <property type="term" value="F:DNA-binding transcription factor activity"/>
    <property type="evidence" value="ECO:0007669"/>
    <property type="project" value="InterPro"/>
</dbReference>
<dbReference type="InterPro" id="IPR018060">
    <property type="entry name" value="HTH_AraC"/>
</dbReference>
<keyword evidence="2" id="KW-0238">DNA-binding</keyword>
<dbReference type="Gene3D" id="1.10.10.60">
    <property type="entry name" value="Homeodomain-like"/>
    <property type="match status" value="1"/>
</dbReference>
<evidence type="ECO:0000256" key="3">
    <source>
        <dbReference type="ARBA" id="ARBA00023163"/>
    </source>
</evidence>
<evidence type="ECO:0000313" key="7">
    <source>
        <dbReference type="Proteomes" id="UP000236286"/>
    </source>
</evidence>
<sequence>MDALQPTNEAASREQSRPLRLSTNDVAPGERSGWLRDVICREYANVEVTSPTRQILSQDLTIYPWDCSRLSVIRSSGVGLKRLPREPLLAGQDAYFVVVLLSGDYALEQDGKEVVLQPGDMTLYDATRPHKIDCPRDFSKLILAIPRPLLRERMAGVEHSAALRISGSAGIGAVASRFLRSCGKNADEFAPNEILALADQAVDLVSLAAASVRPSGFSLSRSRALSMRRVKALVEGRLADPELDTAKIARLARLSPRYLSGLFGDEGTSLMRYVWSRRLENCAKDFSDPRRAADALSEIAFRWGFSDASHFSRAFKQRFGCAPREFRQGR</sequence>
<evidence type="ECO:0000259" key="5">
    <source>
        <dbReference type="PROSITE" id="PS01124"/>
    </source>
</evidence>
<dbReference type="RefSeq" id="WP_102841901.1">
    <property type="nucleotide sequence ID" value="NZ_PDZR01000001.1"/>
</dbReference>